<accession>A0A6J5M6R8</accession>
<feature type="domain" description="Winged helix-turn-helix" evidence="1">
    <location>
        <begin position="6"/>
        <end position="73"/>
    </location>
</feature>
<organism evidence="2">
    <name type="scientific">uncultured Caudovirales phage</name>
    <dbReference type="NCBI Taxonomy" id="2100421"/>
    <lineage>
        <taxon>Viruses</taxon>
        <taxon>Duplodnaviria</taxon>
        <taxon>Heunggongvirae</taxon>
        <taxon>Uroviricota</taxon>
        <taxon>Caudoviricetes</taxon>
        <taxon>Peduoviridae</taxon>
        <taxon>Maltschvirus</taxon>
        <taxon>Maltschvirus maltsch</taxon>
    </lineage>
</organism>
<name>A0A6J5M6R8_9CAUD</name>
<sequence length="90" mass="10401">MSNAVSQNSKLIRRLSTGKNLTVAEAQSRYGIKRLSARIYDLREAGFPIYTNKKVIKGGINRGRKMTAYRLNVENTPEWMFEQFDNSLTW</sequence>
<dbReference type="EMBL" id="LR796388">
    <property type="protein sequence ID" value="CAB4141197.1"/>
    <property type="molecule type" value="Genomic_DNA"/>
</dbReference>
<dbReference type="InterPro" id="IPR055245">
    <property type="entry name" value="HTH_proteobacteria"/>
</dbReference>
<reference evidence="2" key="1">
    <citation type="submission" date="2020-04" db="EMBL/GenBank/DDBJ databases">
        <authorList>
            <person name="Chiriac C."/>
            <person name="Salcher M."/>
            <person name="Ghai R."/>
            <person name="Kavagutti S V."/>
        </authorList>
    </citation>
    <scope>NUCLEOTIDE SEQUENCE</scope>
</reference>
<gene>
    <name evidence="2" type="ORF">UFOVP410_36</name>
</gene>
<evidence type="ECO:0000259" key="1">
    <source>
        <dbReference type="Pfam" id="PF14090"/>
    </source>
</evidence>
<evidence type="ECO:0000313" key="2">
    <source>
        <dbReference type="EMBL" id="CAB4141197.1"/>
    </source>
</evidence>
<proteinExistence type="predicted"/>
<protein>
    <submittedName>
        <fullName evidence="2">Helix-turn-helix domain containing protein</fullName>
    </submittedName>
</protein>
<dbReference type="Pfam" id="PF14090">
    <property type="entry name" value="HTH_39"/>
    <property type="match status" value="1"/>
</dbReference>